<comment type="catalytic activity">
    <reaction evidence="4">
        <text>uridine(1911/1915/1917) in 23S rRNA = pseudouridine(1911/1915/1917) in 23S rRNA</text>
        <dbReference type="Rhea" id="RHEA:42524"/>
        <dbReference type="Rhea" id="RHEA-COMP:10097"/>
        <dbReference type="Rhea" id="RHEA-COMP:10098"/>
        <dbReference type="ChEBI" id="CHEBI:65314"/>
        <dbReference type="ChEBI" id="CHEBI:65315"/>
        <dbReference type="EC" id="5.4.99.23"/>
    </reaction>
</comment>
<dbReference type="NCBIfam" id="NF008385">
    <property type="entry name" value="PRK11180.1"/>
    <property type="match status" value="1"/>
</dbReference>
<evidence type="ECO:0000256" key="1">
    <source>
        <dbReference type="ARBA" id="ARBA00010876"/>
    </source>
</evidence>
<dbReference type="PROSITE" id="PS01129">
    <property type="entry name" value="PSI_RLU"/>
    <property type="match status" value="1"/>
</dbReference>
<comment type="catalytic activity">
    <reaction evidence="8">
        <text>a uridine in RNA = a pseudouridine in RNA</text>
        <dbReference type="Rhea" id="RHEA:48348"/>
        <dbReference type="Rhea" id="RHEA-COMP:12068"/>
        <dbReference type="Rhea" id="RHEA-COMP:12069"/>
        <dbReference type="ChEBI" id="CHEBI:65314"/>
        <dbReference type="ChEBI" id="CHEBI:65315"/>
    </reaction>
</comment>
<keyword evidence="3 8" id="KW-0413">Isomerase</keyword>
<dbReference type="InterPro" id="IPR036986">
    <property type="entry name" value="S4_RNA-bd_sf"/>
</dbReference>
<dbReference type="PANTHER" id="PTHR21600:SF44">
    <property type="entry name" value="RIBOSOMAL LARGE SUBUNIT PSEUDOURIDINE SYNTHASE D"/>
    <property type="match status" value="1"/>
</dbReference>
<dbReference type="RefSeq" id="WP_064036501.1">
    <property type="nucleotide sequence ID" value="NZ_LUUH01000047.1"/>
</dbReference>
<evidence type="ECO:0000313" key="10">
    <source>
        <dbReference type="EMBL" id="OAI04911.1"/>
    </source>
</evidence>
<accession>A0A177MH10</accession>
<evidence type="ECO:0000313" key="11">
    <source>
        <dbReference type="Proteomes" id="UP000077763"/>
    </source>
</evidence>
<dbReference type="Gene3D" id="3.10.290.10">
    <property type="entry name" value="RNA-binding S4 domain"/>
    <property type="match status" value="1"/>
</dbReference>
<dbReference type="InterPro" id="IPR006225">
    <property type="entry name" value="PsdUridine_synth_RluC/D"/>
</dbReference>
<evidence type="ECO:0000256" key="6">
    <source>
        <dbReference type="PIRSR" id="PIRSR606225-1"/>
    </source>
</evidence>
<feature type="domain" description="RNA-binding S4" evidence="9">
    <location>
        <begin position="15"/>
        <end position="75"/>
    </location>
</feature>
<dbReference type="NCBIfam" id="TIGR00005">
    <property type="entry name" value="rluA_subfam"/>
    <property type="match status" value="1"/>
</dbReference>
<dbReference type="InterPro" id="IPR006145">
    <property type="entry name" value="PsdUridine_synth_RsuA/RluA"/>
</dbReference>
<dbReference type="PROSITE" id="PS50889">
    <property type="entry name" value="S4"/>
    <property type="match status" value="1"/>
</dbReference>
<proteinExistence type="inferred from homology"/>
<dbReference type="InterPro" id="IPR050188">
    <property type="entry name" value="RluA_PseudoU_synthase"/>
</dbReference>
<evidence type="ECO:0000256" key="3">
    <source>
        <dbReference type="ARBA" id="ARBA00023235"/>
    </source>
</evidence>
<comment type="caution">
    <text evidence="10">The sequence shown here is derived from an EMBL/GenBank/DDBJ whole genome shotgun (WGS) entry which is preliminary data.</text>
</comment>
<dbReference type="CDD" id="cd02869">
    <property type="entry name" value="PseudoU_synth_RluA_like"/>
    <property type="match status" value="1"/>
</dbReference>
<comment type="function">
    <text evidence="5">Responsible for synthesis of pseudouridine from uracil at positions 1911, 1915 and 1917 in 23S ribosomal RNA.</text>
</comment>
<evidence type="ECO:0000256" key="2">
    <source>
        <dbReference type="ARBA" id="ARBA00022884"/>
    </source>
</evidence>
<comment type="similarity">
    <text evidence="1 8">Belongs to the pseudouridine synthase RluA family.</text>
</comment>
<dbReference type="PANTHER" id="PTHR21600">
    <property type="entry name" value="MITOCHONDRIAL RNA PSEUDOURIDINE SYNTHASE"/>
    <property type="match status" value="1"/>
</dbReference>
<dbReference type="InterPro" id="IPR002942">
    <property type="entry name" value="S4_RNA-bd"/>
</dbReference>
<name>A0A177MH10_METMH</name>
<dbReference type="AlphaFoldDB" id="A0A177MH10"/>
<dbReference type="Pfam" id="PF01479">
    <property type="entry name" value="S4"/>
    <property type="match status" value="1"/>
</dbReference>
<dbReference type="FunFam" id="3.30.2350.10:FF:000006">
    <property type="entry name" value="Pseudouridine synthase"/>
    <property type="match status" value="1"/>
</dbReference>
<dbReference type="GO" id="GO:0000455">
    <property type="term" value="P:enzyme-directed rRNA pseudouridine synthesis"/>
    <property type="evidence" value="ECO:0007669"/>
    <property type="project" value="TreeGrafter"/>
</dbReference>
<dbReference type="Proteomes" id="UP000077763">
    <property type="component" value="Unassembled WGS sequence"/>
</dbReference>
<keyword evidence="2 7" id="KW-0694">RNA-binding</keyword>
<organism evidence="10 11">
    <name type="scientific">Methylomonas methanica</name>
    <dbReference type="NCBI Taxonomy" id="421"/>
    <lineage>
        <taxon>Bacteria</taxon>
        <taxon>Pseudomonadati</taxon>
        <taxon>Pseudomonadota</taxon>
        <taxon>Gammaproteobacteria</taxon>
        <taxon>Methylococcales</taxon>
        <taxon>Methylococcaceae</taxon>
        <taxon>Methylomonas</taxon>
    </lineage>
</organism>
<evidence type="ECO:0000256" key="4">
    <source>
        <dbReference type="ARBA" id="ARBA00036882"/>
    </source>
</evidence>
<reference evidence="10 11" key="1">
    <citation type="submission" date="2016-03" db="EMBL/GenBank/DDBJ databases">
        <authorList>
            <person name="Ploux O."/>
        </authorList>
    </citation>
    <scope>NUCLEOTIDE SEQUENCE [LARGE SCALE GENOMIC DNA]</scope>
    <source>
        <strain evidence="10 11">R-45371</strain>
    </source>
</reference>
<sequence length="317" mass="35759">MTILTARVPEELAGMRLDQCLAEVFPDYSRSKLQTWIKAGRVLVDGEIMKGREKLDGGEEIELDAEAERVIEYAPQEMPLDIIYEDDSLLIVNKPAGLVVHPAVGNWDGTLVNALLNHAPSLDTLPRAGIVHRIDKDTSGLLMIAKTLQAHNSLVEQLQERSIHREYLALVKGWMTAGGTVDEPIGRHPVDRKRNAVVRRGGKEAITHYRLEQRFKRHTLIRVKLETGRTHQIRVHMTHINYPLVGDQVYGGRFQMPADCSPALAEALRNFKRQALHAAKLGLEHPETGEYCEWEQSIPEDMQNLLKLLAENELDQA</sequence>
<dbReference type="Gene3D" id="3.30.2350.10">
    <property type="entry name" value="Pseudouridine synthase"/>
    <property type="match status" value="1"/>
</dbReference>
<dbReference type="InterPro" id="IPR020103">
    <property type="entry name" value="PsdUridine_synth_cat_dom_sf"/>
</dbReference>
<evidence type="ECO:0000256" key="8">
    <source>
        <dbReference type="RuleBase" id="RU362028"/>
    </source>
</evidence>
<dbReference type="SMART" id="SM00363">
    <property type="entry name" value="S4"/>
    <property type="match status" value="1"/>
</dbReference>
<dbReference type="InterPro" id="IPR006224">
    <property type="entry name" value="PsdUridine_synth_RluA-like_CS"/>
</dbReference>
<dbReference type="SUPFAM" id="SSF55174">
    <property type="entry name" value="Alpha-L RNA-binding motif"/>
    <property type="match status" value="1"/>
</dbReference>
<dbReference type="EMBL" id="LUUH01000047">
    <property type="protein sequence ID" value="OAI04911.1"/>
    <property type="molecule type" value="Genomic_DNA"/>
</dbReference>
<evidence type="ECO:0000259" key="9">
    <source>
        <dbReference type="SMART" id="SM00363"/>
    </source>
</evidence>
<dbReference type="EC" id="5.4.99.-" evidence="8"/>
<evidence type="ECO:0000256" key="7">
    <source>
        <dbReference type="PROSITE-ProRule" id="PRU00182"/>
    </source>
</evidence>
<dbReference type="GO" id="GO:0003723">
    <property type="term" value="F:RNA binding"/>
    <property type="evidence" value="ECO:0007669"/>
    <property type="project" value="UniProtKB-KW"/>
</dbReference>
<dbReference type="GO" id="GO:0160140">
    <property type="term" value="F:23S rRNA pseudouridine(1911/1915/1917) synthase activity"/>
    <property type="evidence" value="ECO:0007669"/>
    <property type="project" value="UniProtKB-EC"/>
</dbReference>
<gene>
    <name evidence="10" type="ORF">A1353_12045</name>
</gene>
<protein>
    <recommendedName>
        <fullName evidence="8">Pseudouridine synthase</fullName>
        <ecNumber evidence="8">5.4.99.-</ecNumber>
    </recommendedName>
</protein>
<dbReference type="Pfam" id="PF00849">
    <property type="entry name" value="PseudoU_synth_2"/>
    <property type="match status" value="1"/>
</dbReference>
<dbReference type="SUPFAM" id="SSF55120">
    <property type="entry name" value="Pseudouridine synthase"/>
    <property type="match status" value="1"/>
</dbReference>
<feature type="active site" evidence="6">
    <location>
        <position position="135"/>
    </location>
</feature>
<dbReference type="CDD" id="cd00165">
    <property type="entry name" value="S4"/>
    <property type="match status" value="1"/>
</dbReference>
<evidence type="ECO:0000256" key="5">
    <source>
        <dbReference type="ARBA" id="ARBA00056072"/>
    </source>
</evidence>